<evidence type="ECO:0000256" key="5">
    <source>
        <dbReference type="ARBA" id="ARBA00022989"/>
    </source>
</evidence>
<accession>A0ABS9VN76</accession>
<dbReference type="RefSeq" id="WP_241447229.1">
    <property type="nucleotide sequence ID" value="NZ_JAKZHW010000001.1"/>
</dbReference>
<dbReference type="EMBL" id="JAKZHW010000001">
    <property type="protein sequence ID" value="MCH8616430.1"/>
    <property type="molecule type" value="Genomic_DNA"/>
</dbReference>
<evidence type="ECO:0000313" key="9">
    <source>
        <dbReference type="Proteomes" id="UP001203058"/>
    </source>
</evidence>
<evidence type="ECO:0000256" key="6">
    <source>
        <dbReference type="ARBA" id="ARBA00023136"/>
    </source>
</evidence>
<evidence type="ECO:0000256" key="7">
    <source>
        <dbReference type="SAM" id="Phobius"/>
    </source>
</evidence>
<feature type="transmembrane region" description="Helical" evidence="7">
    <location>
        <begin position="96"/>
        <end position="116"/>
    </location>
</feature>
<keyword evidence="9" id="KW-1185">Reference proteome</keyword>
<sequence>MKTITVKSWAALRGVGPGLVASLVIAAAAGLAASASGGPIMLFALLIGLAMNFLGDVDRCDPGIAFTSKTVLRLGVALLGLKITLGEVMSLGWSPLLLVVTAVALTIGLSTLAARWMGFDPRFGVLSGGATAICGASAAMAISAALPSHPRKEYATLFTVVGVSILSTVAMLAYPTIARLAGLDNLHAGIFIGATVHDVAQVIGAGYAISPEAGDTATIVKLARVAMLLPVILAVGAASRSLDTEAQDRPPLLPWFATAFAVLVVLNSILPVPTWLREGGSALSRFCLVAAIAALGVKTRFKDIASAGWKPAILMVLETIFIAGIALTAIRIGWV</sequence>
<reference evidence="8 9" key="1">
    <citation type="submission" date="2022-03" db="EMBL/GenBank/DDBJ databases">
        <authorList>
            <person name="Jo J.-H."/>
            <person name="Im W.-T."/>
        </authorList>
    </citation>
    <scope>NUCLEOTIDE SEQUENCE [LARGE SCALE GENOMIC DNA]</scope>
    <source>
        <strain evidence="8 9">SM33</strain>
    </source>
</reference>
<evidence type="ECO:0000256" key="1">
    <source>
        <dbReference type="ARBA" id="ARBA00004651"/>
    </source>
</evidence>
<organism evidence="8 9">
    <name type="scientific">Sphingomonas telluris</name>
    <dbReference type="NCBI Taxonomy" id="2907998"/>
    <lineage>
        <taxon>Bacteria</taxon>
        <taxon>Pseudomonadati</taxon>
        <taxon>Pseudomonadota</taxon>
        <taxon>Alphaproteobacteria</taxon>
        <taxon>Sphingomonadales</taxon>
        <taxon>Sphingomonadaceae</taxon>
        <taxon>Sphingomonas</taxon>
    </lineage>
</organism>
<gene>
    <name evidence="8" type="ORF">LZ016_10000</name>
</gene>
<dbReference type="InterPro" id="IPR018383">
    <property type="entry name" value="UPF0324_pro"/>
</dbReference>
<proteinExistence type="inferred from homology"/>
<evidence type="ECO:0000256" key="4">
    <source>
        <dbReference type="ARBA" id="ARBA00022692"/>
    </source>
</evidence>
<name>A0ABS9VN76_9SPHN</name>
<feature type="transmembrane region" description="Helical" evidence="7">
    <location>
        <begin position="40"/>
        <end position="58"/>
    </location>
</feature>
<feature type="transmembrane region" description="Helical" evidence="7">
    <location>
        <begin position="313"/>
        <end position="334"/>
    </location>
</feature>
<feature type="transmembrane region" description="Helical" evidence="7">
    <location>
        <begin position="252"/>
        <end position="270"/>
    </location>
</feature>
<feature type="transmembrane region" description="Helical" evidence="7">
    <location>
        <begin position="154"/>
        <end position="174"/>
    </location>
</feature>
<feature type="transmembrane region" description="Helical" evidence="7">
    <location>
        <begin position="186"/>
        <end position="210"/>
    </location>
</feature>
<keyword evidence="6 7" id="KW-0472">Membrane</keyword>
<keyword evidence="4 7" id="KW-0812">Transmembrane</keyword>
<comment type="subcellular location">
    <subcellularLocation>
        <location evidence="1">Cell membrane</location>
        <topology evidence="1">Multi-pass membrane protein</topology>
    </subcellularLocation>
</comment>
<feature type="transmembrane region" description="Helical" evidence="7">
    <location>
        <begin position="222"/>
        <end position="240"/>
    </location>
</feature>
<protein>
    <submittedName>
        <fullName evidence="8">Sulfate exporter family transporter</fullName>
    </submittedName>
</protein>
<feature type="transmembrane region" description="Helical" evidence="7">
    <location>
        <begin position="70"/>
        <end position="90"/>
    </location>
</feature>
<dbReference type="Pfam" id="PF03601">
    <property type="entry name" value="Cons_hypoth698"/>
    <property type="match status" value="1"/>
</dbReference>
<dbReference type="PANTHER" id="PTHR30106">
    <property type="entry name" value="INNER MEMBRANE PROTEIN YEIH-RELATED"/>
    <property type="match status" value="1"/>
</dbReference>
<evidence type="ECO:0000256" key="3">
    <source>
        <dbReference type="ARBA" id="ARBA00022475"/>
    </source>
</evidence>
<feature type="transmembrane region" description="Helical" evidence="7">
    <location>
        <begin position="12"/>
        <end position="34"/>
    </location>
</feature>
<evidence type="ECO:0000313" key="8">
    <source>
        <dbReference type="EMBL" id="MCH8616430.1"/>
    </source>
</evidence>
<comment type="caution">
    <text evidence="8">The sequence shown here is derived from an EMBL/GenBank/DDBJ whole genome shotgun (WGS) entry which is preliminary data.</text>
</comment>
<feature type="transmembrane region" description="Helical" evidence="7">
    <location>
        <begin position="123"/>
        <end position="142"/>
    </location>
</feature>
<keyword evidence="5 7" id="KW-1133">Transmembrane helix</keyword>
<dbReference type="Proteomes" id="UP001203058">
    <property type="component" value="Unassembled WGS sequence"/>
</dbReference>
<evidence type="ECO:0000256" key="2">
    <source>
        <dbReference type="ARBA" id="ARBA00007977"/>
    </source>
</evidence>
<keyword evidence="3" id="KW-1003">Cell membrane</keyword>
<comment type="similarity">
    <text evidence="2">Belongs to the UPF0324 family.</text>
</comment>
<dbReference type="PANTHER" id="PTHR30106:SF2">
    <property type="entry name" value="UPF0324 INNER MEMBRANE PROTEIN YEIH"/>
    <property type="match status" value="1"/>
</dbReference>